<dbReference type="GO" id="GO:0008137">
    <property type="term" value="F:NADH dehydrogenase (ubiquinone) activity"/>
    <property type="evidence" value="ECO:0007669"/>
    <property type="project" value="InterPro"/>
</dbReference>
<keyword evidence="3" id="KW-0874">Quinone</keyword>
<gene>
    <name evidence="3" type="primary">nuoC</name>
    <name evidence="6" type="ORF">DIU77_01570</name>
</gene>
<proteinExistence type="inferred from homology"/>
<dbReference type="NCBIfam" id="NF005856">
    <property type="entry name" value="PRK07785.1"/>
    <property type="match status" value="1"/>
</dbReference>
<sequence>MTDKPESDATPPPQQQPAEAAANTDPQPGTAGSSADRPGAGLEPRGAEPARAIVAGRERRGMFGVQGTGDTSGYGGLRLPAYTPPASERPYGGWFDAFADEFYAALNDAGIDPSVIQQTTVDRNEITFYVKREAIVDVCRVLRDDEGLRFELCSSVSGVDYGVDVPQRLHVVYHLTSMTYRRRIRLEVALDVDDPHVPSIVEVYPTADWQERETYDMFGIVFDGHPALTRILMPDDWDGFPQRKDYPLGGIPVEYKGAEIPPPDQRRAYS</sequence>
<dbReference type="SUPFAM" id="SSF143243">
    <property type="entry name" value="Nqo5-like"/>
    <property type="match status" value="1"/>
</dbReference>
<keyword evidence="3" id="KW-1003">Cell membrane</keyword>
<dbReference type="EC" id="7.1.1.-" evidence="3"/>
<dbReference type="PANTHER" id="PTHR10884:SF14">
    <property type="entry name" value="NADH DEHYDROGENASE [UBIQUINONE] IRON-SULFUR PROTEIN 3, MITOCHONDRIAL"/>
    <property type="match status" value="1"/>
</dbReference>
<feature type="domain" description="NADH:ubiquinone oxidoreductase 30kDa subunit" evidence="5">
    <location>
        <begin position="129"/>
        <end position="250"/>
    </location>
</feature>
<comment type="subunit">
    <text evidence="3">NDH-1 is composed of 14 different subunits. Subunits NuoB, C, D, E, F, and G constitute the peripheral sector of the complex.</text>
</comment>
<name>A0A2W4K4I0_9PSEU</name>
<evidence type="ECO:0000259" key="5">
    <source>
        <dbReference type="Pfam" id="PF00329"/>
    </source>
</evidence>
<dbReference type="PANTHER" id="PTHR10884">
    <property type="entry name" value="NADH DEHYDROGENASE UBIQUINONE IRON-SULFUR PROTEIN 3"/>
    <property type="match status" value="1"/>
</dbReference>
<dbReference type="STRING" id="1111738.GCA_000427905_03092"/>
<feature type="region of interest" description="Disordered" evidence="4">
    <location>
        <begin position="1"/>
        <end position="70"/>
    </location>
</feature>
<accession>A0A2W4K4I0</accession>
<dbReference type="GO" id="GO:0005886">
    <property type="term" value="C:plasma membrane"/>
    <property type="evidence" value="ECO:0007669"/>
    <property type="project" value="UniProtKB-SubCell"/>
</dbReference>
<comment type="subcellular location">
    <subcellularLocation>
        <location evidence="3">Cell membrane</location>
        <topology evidence="3">Peripheral membrane protein</topology>
        <orientation evidence="3">Cytoplasmic side</orientation>
    </subcellularLocation>
</comment>
<reference evidence="6" key="1">
    <citation type="submission" date="2018-05" db="EMBL/GenBank/DDBJ databases">
        <authorList>
            <person name="Lanie J.A."/>
            <person name="Ng W.-L."/>
            <person name="Kazmierczak K.M."/>
            <person name="Andrzejewski T.M."/>
            <person name="Davidsen T.M."/>
            <person name="Wayne K.J."/>
            <person name="Tettelin H."/>
            <person name="Glass J.I."/>
            <person name="Rusch D."/>
            <person name="Podicherti R."/>
            <person name="Tsui H.-C.T."/>
            <person name="Winkler M.E."/>
        </authorList>
    </citation>
    <scope>NUCLEOTIDE SEQUENCE</scope>
    <source>
        <strain evidence="6">ZC4RG45</strain>
    </source>
</reference>
<comment type="catalytic activity">
    <reaction evidence="3">
        <text>a quinone + NADH + 5 H(+)(in) = a quinol + NAD(+) + 4 H(+)(out)</text>
        <dbReference type="Rhea" id="RHEA:57888"/>
        <dbReference type="ChEBI" id="CHEBI:15378"/>
        <dbReference type="ChEBI" id="CHEBI:24646"/>
        <dbReference type="ChEBI" id="CHEBI:57540"/>
        <dbReference type="ChEBI" id="CHEBI:57945"/>
        <dbReference type="ChEBI" id="CHEBI:132124"/>
    </reaction>
</comment>
<keyword evidence="2 3" id="KW-0813">Transport</keyword>
<comment type="function">
    <text evidence="3">NDH-1 shuttles electrons from NADH, via FMN and iron-sulfur (Fe-S) centers, to quinones in the respiratory chain. The immediate electron acceptor for the enzyme in this species is believed to be a menaquinone. Couples the redox reaction to proton translocation (for every two electrons transferred, four hydrogen ions are translocated across the cytoplasmic membrane), and thus conserves the redox energy in a proton gradient.</text>
</comment>
<dbReference type="HAMAP" id="MF_01357">
    <property type="entry name" value="NDH1_NuoC"/>
    <property type="match status" value="1"/>
</dbReference>
<comment type="caution">
    <text evidence="6">The sequence shown here is derived from an EMBL/GenBank/DDBJ whole genome shotgun (WGS) entry which is preliminary data.</text>
</comment>
<evidence type="ECO:0000256" key="1">
    <source>
        <dbReference type="ARBA" id="ARBA00007569"/>
    </source>
</evidence>
<dbReference type="Pfam" id="PF00329">
    <property type="entry name" value="Complex1_30kDa"/>
    <property type="match status" value="1"/>
</dbReference>
<keyword evidence="3" id="KW-0520">NAD</keyword>
<keyword evidence="3" id="KW-0472">Membrane</keyword>
<keyword evidence="3" id="KW-1278">Translocase</keyword>
<comment type="similarity">
    <text evidence="1 3">Belongs to the complex I 30 kDa subunit family.</text>
</comment>
<protein>
    <recommendedName>
        <fullName evidence="3">NADH-quinone oxidoreductase subunit C</fullName>
        <ecNumber evidence="3">7.1.1.-</ecNumber>
    </recommendedName>
    <alternativeName>
        <fullName evidence="3">NADH dehydrogenase I subunit C</fullName>
    </alternativeName>
    <alternativeName>
        <fullName evidence="3">NDH-1 subunit C</fullName>
    </alternativeName>
</protein>
<evidence type="ECO:0000256" key="2">
    <source>
        <dbReference type="ARBA" id="ARBA00022448"/>
    </source>
</evidence>
<dbReference type="InterPro" id="IPR001268">
    <property type="entry name" value="NADH_UbQ_OxRdtase_30kDa_su"/>
</dbReference>
<dbReference type="GO" id="GO:0050136">
    <property type="term" value="F:NADH dehydrogenase (quinone) (non-electrogenic) activity"/>
    <property type="evidence" value="ECO:0007669"/>
    <property type="project" value="UniProtKB-UniRule"/>
</dbReference>
<dbReference type="NCBIfam" id="TIGR01961">
    <property type="entry name" value="NuoC_fam"/>
    <property type="match status" value="1"/>
</dbReference>
<evidence type="ECO:0000256" key="4">
    <source>
        <dbReference type="SAM" id="MobiDB-lite"/>
    </source>
</evidence>
<dbReference type="GO" id="GO:0048038">
    <property type="term" value="F:quinone binding"/>
    <property type="evidence" value="ECO:0007669"/>
    <property type="project" value="UniProtKB-KW"/>
</dbReference>
<organism evidence="6">
    <name type="scientific">Thermocrispum agreste</name>
    <dbReference type="NCBI Taxonomy" id="37925"/>
    <lineage>
        <taxon>Bacteria</taxon>
        <taxon>Bacillati</taxon>
        <taxon>Actinomycetota</taxon>
        <taxon>Actinomycetes</taxon>
        <taxon>Pseudonocardiales</taxon>
        <taxon>Pseudonocardiaceae</taxon>
        <taxon>Thermocrispum</taxon>
    </lineage>
</organism>
<evidence type="ECO:0000313" key="6">
    <source>
        <dbReference type="EMBL" id="PZN01148.1"/>
    </source>
</evidence>
<feature type="compositionally biased region" description="Polar residues" evidence="4">
    <location>
        <begin position="24"/>
        <end position="33"/>
    </location>
</feature>
<dbReference type="InterPro" id="IPR010218">
    <property type="entry name" value="NADH_DH_suC"/>
</dbReference>
<dbReference type="AlphaFoldDB" id="A0A2W4K4I0"/>
<dbReference type="EMBL" id="QGUI01000033">
    <property type="protein sequence ID" value="PZN01148.1"/>
    <property type="molecule type" value="Genomic_DNA"/>
</dbReference>
<dbReference type="Gene3D" id="3.30.460.80">
    <property type="entry name" value="NADH:ubiquinone oxidoreductase, 30kDa subunit"/>
    <property type="match status" value="1"/>
</dbReference>
<evidence type="ECO:0000256" key="3">
    <source>
        <dbReference type="HAMAP-Rule" id="MF_01357"/>
    </source>
</evidence>
<dbReference type="InterPro" id="IPR037232">
    <property type="entry name" value="NADH_quin_OxRdtase_su_C/D-like"/>
</dbReference>